<dbReference type="Proteomes" id="UP000298616">
    <property type="component" value="Chromosome"/>
</dbReference>
<dbReference type="EMBL" id="CP028923">
    <property type="protein sequence ID" value="QCK14439.1"/>
    <property type="molecule type" value="Genomic_DNA"/>
</dbReference>
<organism evidence="1 2">
    <name type="scientific">Mangrovivirga cuniculi</name>
    <dbReference type="NCBI Taxonomy" id="2715131"/>
    <lineage>
        <taxon>Bacteria</taxon>
        <taxon>Pseudomonadati</taxon>
        <taxon>Bacteroidota</taxon>
        <taxon>Cytophagia</taxon>
        <taxon>Cytophagales</taxon>
        <taxon>Mangrovivirgaceae</taxon>
        <taxon>Mangrovivirga</taxon>
    </lineage>
</organism>
<evidence type="ECO:0000313" key="1">
    <source>
        <dbReference type="EMBL" id="QCK14439.1"/>
    </source>
</evidence>
<dbReference type="OrthoDB" id="943438at2"/>
<sequence length="213" mass="24896">MITKKVQMIPGNPKNRNPYYVGKFLRIFIFVFLVQLNYDSFSQVKFEREYKIGENEVPDKALNFINESEVNSQINWFREESEDGISIEAKFKNNGKLYSVEFSESGEIQDIEIIARKKEIPKEVWEILDENLTTEFDKYGIMKIQTQFTGESAGLLKLLKEGAEDHGCILKYEIIIKSVVEKEWSKYEILADDEGNILQVKKLIVRNTDNLEY</sequence>
<dbReference type="SUPFAM" id="SSF160574">
    <property type="entry name" value="BT0923-like"/>
    <property type="match status" value="1"/>
</dbReference>
<keyword evidence="2" id="KW-1185">Reference proteome</keyword>
<dbReference type="KEGG" id="fpf:DCC35_06640"/>
<proteinExistence type="predicted"/>
<evidence type="ECO:0000313" key="2">
    <source>
        <dbReference type="Proteomes" id="UP000298616"/>
    </source>
</evidence>
<evidence type="ECO:0008006" key="3">
    <source>
        <dbReference type="Google" id="ProtNLM"/>
    </source>
</evidence>
<reference evidence="1 2" key="1">
    <citation type="submission" date="2018-04" db="EMBL/GenBank/DDBJ databases">
        <title>Complete genome uncultured novel isolate.</title>
        <authorList>
            <person name="Merlino G."/>
        </authorList>
    </citation>
    <scope>NUCLEOTIDE SEQUENCE [LARGE SCALE GENOMIC DNA]</scope>
    <source>
        <strain evidence="2">R1DC9</strain>
    </source>
</reference>
<protein>
    <recommendedName>
        <fullName evidence="3">PepSY domain-containing protein</fullName>
    </recommendedName>
</protein>
<accession>A0A4D7JDS6</accession>
<dbReference type="RefSeq" id="WP_137090030.1">
    <property type="nucleotide sequence ID" value="NZ_CP028923.1"/>
</dbReference>
<name>A0A4D7JDS6_9BACT</name>
<dbReference type="AlphaFoldDB" id="A0A4D7JDS6"/>
<gene>
    <name evidence="1" type="ORF">DCC35_06640</name>
</gene>